<dbReference type="RefSeq" id="WP_089712456.1">
    <property type="nucleotide sequence ID" value="NZ_FMAR01000007.1"/>
</dbReference>
<dbReference type="Proteomes" id="UP000242818">
    <property type="component" value="Unassembled WGS sequence"/>
</dbReference>
<dbReference type="PROSITE" id="PS00194">
    <property type="entry name" value="THIOREDOXIN_1"/>
    <property type="match status" value="1"/>
</dbReference>
<dbReference type="Gene3D" id="3.40.30.10">
    <property type="entry name" value="Glutaredoxin"/>
    <property type="match status" value="1"/>
</dbReference>
<feature type="domain" description="Thioredoxin" evidence="3">
    <location>
        <begin position="6"/>
        <end position="136"/>
    </location>
</feature>
<dbReference type="SUPFAM" id="SSF52833">
    <property type="entry name" value="Thioredoxin-like"/>
    <property type="match status" value="1"/>
</dbReference>
<dbReference type="Pfam" id="PF00085">
    <property type="entry name" value="Thioredoxin"/>
    <property type="match status" value="1"/>
</dbReference>
<evidence type="ECO:0000313" key="5">
    <source>
        <dbReference type="Proteomes" id="UP000242818"/>
    </source>
</evidence>
<dbReference type="GO" id="GO:0045454">
    <property type="term" value="P:cell redox homeostasis"/>
    <property type="evidence" value="ECO:0007669"/>
    <property type="project" value="TreeGrafter"/>
</dbReference>
<dbReference type="InterPro" id="IPR013766">
    <property type="entry name" value="Thioredoxin_domain"/>
</dbReference>
<keyword evidence="2" id="KW-0732">Signal</keyword>
<dbReference type="InterPro" id="IPR017937">
    <property type="entry name" value="Thioredoxin_CS"/>
</dbReference>
<evidence type="ECO:0000259" key="3">
    <source>
        <dbReference type="PROSITE" id="PS51352"/>
    </source>
</evidence>
<name>A0A1C4E8P2_9BACT</name>
<dbReference type="STRING" id="1335309.GA0116948_107163"/>
<feature type="signal peptide" evidence="2">
    <location>
        <begin position="1"/>
        <end position="19"/>
    </location>
</feature>
<dbReference type="EMBL" id="FMAR01000007">
    <property type="protein sequence ID" value="SCC39910.1"/>
    <property type="molecule type" value="Genomic_DNA"/>
</dbReference>
<proteinExistence type="predicted"/>
<gene>
    <name evidence="4" type="ORF">GA0116948_107163</name>
</gene>
<protein>
    <submittedName>
        <fullName evidence="4">Thioredoxin</fullName>
    </submittedName>
</protein>
<dbReference type="OrthoDB" id="120730at2"/>
<accession>A0A1C4E8P2</accession>
<keyword evidence="1" id="KW-0676">Redox-active center</keyword>
<dbReference type="AlphaFoldDB" id="A0A1C4E8P2"/>
<sequence length="366" mass="41894">MRILHCFILLLLASFPTRAQNREIAFQKDALSAALQEGKTTGKTVFVDCYTQWCGPCKAMAATVFKTDSVADFFNAHLISVSLDMEQGEGLAAMKKYKIGAFPSFLLLNVNGDILYKFVGAMSANEFMEKIRAGLQPDNKIAVMNRQYAEGNRQDSFISNYIRTKLEMMEITEGKQLAKEYFHHLSDKQRTAASNWFLFAENRYRLYLSDVHSENFAYLCANWRAFVKENGKAVVENRLGDMYRKIAAYALEGFYFKKGYPYNKAEFDTHRRELMTTDLPDKDQLLLLMDIAQAAGEEDKLKVSNLLADHIDHFSPQNQRIAYSFWTFCNAGTKIPIPRLNEISEKILQTSQDHFLTGMAKSMIRN</sequence>
<feature type="chain" id="PRO_5008690966" evidence="2">
    <location>
        <begin position="20"/>
        <end position="366"/>
    </location>
</feature>
<dbReference type="PROSITE" id="PS51352">
    <property type="entry name" value="THIOREDOXIN_2"/>
    <property type="match status" value="1"/>
</dbReference>
<dbReference type="PANTHER" id="PTHR32234:SF0">
    <property type="entry name" value="THIOL:DISULFIDE INTERCHANGE PROTEIN DSBD"/>
    <property type="match status" value="1"/>
</dbReference>
<reference evidence="4 5" key="1">
    <citation type="submission" date="2016-08" db="EMBL/GenBank/DDBJ databases">
        <authorList>
            <person name="Seilhamer J.J."/>
        </authorList>
    </citation>
    <scope>NUCLEOTIDE SEQUENCE [LARGE SCALE GENOMIC DNA]</scope>
    <source>
        <strain evidence="4 5">A37T2</strain>
    </source>
</reference>
<evidence type="ECO:0000313" key="4">
    <source>
        <dbReference type="EMBL" id="SCC39910.1"/>
    </source>
</evidence>
<evidence type="ECO:0000256" key="1">
    <source>
        <dbReference type="ARBA" id="ARBA00023284"/>
    </source>
</evidence>
<dbReference type="PANTHER" id="PTHR32234">
    <property type="entry name" value="THIOL:DISULFIDE INTERCHANGE PROTEIN DSBD"/>
    <property type="match status" value="1"/>
</dbReference>
<keyword evidence="5" id="KW-1185">Reference proteome</keyword>
<evidence type="ECO:0000256" key="2">
    <source>
        <dbReference type="SAM" id="SignalP"/>
    </source>
</evidence>
<dbReference type="InterPro" id="IPR036249">
    <property type="entry name" value="Thioredoxin-like_sf"/>
</dbReference>
<dbReference type="GO" id="GO:0015035">
    <property type="term" value="F:protein-disulfide reductase activity"/>
    <property type="evidence" value="ECO:0007669"/>
    <property type="project" value="TreeGrafter"/>
</dbReference>
<organism evidence="4 5">
    <name type="scientific">Chitinophaga costaii</name>
    <dbReference type="NCBI Taxonomy" id="1335309"/>
    <lineage>
        <taxon>Bacteria</taxon>
        <taxon>Pseudomonadati</taxon>
        <taxon>Bacteroidota</taxon>
        <taxon>Chitinophagia</taxon>
        <taxon>Chitinophagales</taxon>
        <taxon>Chitinophagaceae</taxon>
        <taxon>Chitinophaga</taxon>
    </lineage>
</organism>